<dbReference type="STRING" id="1522189.A0A316VPW9"/>
<dbReference type="InterPro" id="IPR049083">
    <property type="entry name" value="TACO1_YebC_N"/>
</dbReference>
<organism evidence="4 5">
    <name type="scientific">Ceraceosorus guamensis</name>
    <dbReference type="NCBI Taxonomy" id="1522189"/>
    <lineage>
        <taxon>Eukaryota</taxon>
        <taxon>Fungi</taxon>
        <taxon>Dikarya</taxon>
        <taxon>Basidiomycota</taxon>
        <taxon>Ustilaginomycotina</taxon>
        <taxon>Exobasidiomycetes</taxon>
        <taxon>Ceraceosorales</taxon>
        <taxon>Ceraceosoraceae</taxon>
        <taxon>Ceraceosorus</taxon>
    </lineage>
</organism>
<evidence type="ECO:0000256" key="1">
    <source>
        <dbReference type="ARBA" id="ARBA00008724"/>
    </source>
</evidence>
<evidence type="ECO:0000259" key="3">
    <source>
        <dbReference type="Pfam" id="PF20772"/>
    </source>
</evidence>
<dbReference type="GeneID" id="37033414"/>
<evidence type="ECO:0000313" key="5">
    <source>
        <dbReference type="Proteomes" id="UP000245783"/>
    </source>
</evidence>
<dbReference type="GO" id="GO:0005739">
    <property type="term" value="C:mitochondrion"/>
    <property type="evidence" value="ECO:0007669"/>
    <property type="project" value="TreeGrafter"/>
</dbReference>
<dbReference type="InterPro" id="IPR029072">
    <property type="entry name" value="YebC-like"/>
</dbReference>
<dbReference type="Pfam" id="PF01709">
    <property type="entry name" value="Transcrip_reg"/>
    <property type="match status" value="1"/>
</dbReference>
<dbReference type="RefSeq" id="XP_025366540.1">
    <property type="nucleotide sequence ID" value="XM_025511544.1"/>
</dbReference>
<dbReference type="InParanoid" id="A0A316VPW9"/>
<dbReference type="AlphaFoldDB" id="A0A316VPW9"/>
<feature type="domain" description="TACO1/YebC-like N-terminal" evidence="3">
    <location>
        <begin position="14"/>
        <end position="87"/>
    </location>
</feature>
<dbReference type="FunCoup" id="A0A316VPW9">
    <property type="interactions" value="202"/>
</dbReference>
<dbReference type="Gene3D" id="3.30.70.980">
    <property type="match status" value="2"/>
</dbReference>
<evidence type="ECO:0000259" key="2">
    <source>
        <dbReference type="Pfam" id="PF01709"/>
    </source>
</evidence>
<dbReference type="Pfam" id="PF20772">
    <property type="entry name" value="TACO1_YebC_N"/>
    <property type="match status" value="1"/>
</dbReference>
<keyword evidence="5" id="KW-1185">Reference proteome</keyword>
<dbReference type="InterPro" id="IPR017856">
    <property type="entry name" value="Integrase-like_N"/>
</dbReference>
<evidence type="ECO:0000313" key="4">
    <source>
        <dbReference type="EMBL" id="PWN39380.1"/>
    </source>
</evidence>
<dbReference type="SUPFAM" id="SSF75625">
    <property type="entry name" value="YebC-like"/>
    <property type="match status" value="1"/>
</dbReference>
<feature type="non-terminal residue" evidence="4">
    <location>
        <position position="1"/>
    </location>
</feature>
<reference evidence="4 5" key="1">
    <citation type="journal article" date="2018" name="Mol. Biol. Evol.">
        <title>Broad Genomic Sampling Reveals a Smut Pathogenic Ancestry of the Fungal Clade Ustilaginomycotina.</title>
        <authorList>
            <person name="Kijpornyongpan T."/>
            <person name="Mondo S.J."/>
            <person name="Barry K."/>
            <person name="Sandor L."/>
            <person name="Lee J."/>
            <person name="Lipzen A."/>
            <person name="Pangilinan J."/>
            <person name="LaButti K."/>
            <person name="Hainaut M."/>
            <person name="Henrissat B."/>
            <person name="Grigoriev I.V."/>
            <person name="Spatafora J.W."/>
            <person name="Aime M.C."/>
        </authorList>
    </citation>
    <scope>NUCLEOTIDE SEQUENCE [LARGE SCALE GENOMIC DNA]</scope>
    <source>
        <strain evidence="4 5">MCA 4658</strain>
    </source>
</reference>
<sequence>RSISGSTRVLSGSNKWSKIRHKKGAKDLERGTVYSAISREILASVRQHPTRSCDPNTNARLASLLRKAKDNGVPKDRVTATLEKANGVAAGSMHSVTYEALGPPNKAGVPVALVIECLTDSVPRTLAKVKELMNRANARLSSTAHLFNRVGRMRILPGLADGSDSRRSFDQVFDVAVEAGATDVRVMEADEIDEELE</sequence>
<dbReference type="Gene3D" id="1.10.10.200">
    <property type="match status" value="1"/>
</dbReference>
<gene>
    <name evidence="4" type="ORF">IE81DRAFT_282743</name>
</gene>
<dbReference type="PANTHER" id="PTHR12532">
    <property type="entry name" value="TRANSLATIONAL ACTIVATOR OF CYTOCHROME C OXIDASE 1"/>
    <property type="match status" value="1"/>
</dbReference>
<name>A0A316VPW9_9BASI</name>
<dbReference type="InterPro" id="IPR026564">
    <property type="entry name" value="Transcrip_reg_TACO1-like_dom3"/>
</dbReference>
<feature type="domain" description="TACO1/YebC-like second and third" evidence="2">
    <location>
        <begin position="94"/>
        <end position="188"/>
    </location>
</feature>
<dbReference type="InterPro" id="IPR048300">
    <property type="entry name" value="TACO1_YebC-like_2nd/3rd_dom"/>
</dbReference>
<proteinExistence type="inferred from homology"/>
<dbReference type="EMBL" id="KZ819471">
    <property type="protein sequence ID" value="PWN39380.1"/>
    <property type="molecule type" value="Genomic_DNA"/>
</dbReference>
<dbReference type="OrthoDB" id="2017544at2759"/>
<protein>
    <submittedName>
        <fullName evidence="4">YebC-like protein</fullName>
    </submittedName>
</protein>
<feature type="non-terminal residue" evidence="4">
    <location>
        <position position="197"/>
    </location>
</feature>
<dbReference type="Proteomes" id="UP000245783">
    <property type="component" value="Unassembled WGS sequence"/>
</dbReference>
<dbReference type="InterPro" id="IPR002876">
    <property type="entry name" value="Transcrip_reg_TACO1-like"/>
</dbReference>
<comment type="similarity">
    <text evidence="1">Belongs to the TACO1 family.</text>
</comment>
<dbReference type="PANTHER" id="PTHR12532:SF0">
    <property type="entry name" value="TRANSLATIONAL ACTIVATOR OF CYTOCHROME C OXIDASE 1"/>
    <property type="match status" value="1"/>
</dbReference>
<accession>A0A316VPW9</accession>